<dbReference type="Gene3D" id="3.40.1350.10">
    <property type="match status" value="1"/>
</dbReference>
<dbReference type="InterPro" id="IPR011856">
    <property type="entry name" value="tRNA_endonuc-like_dom_sf"/>
</dbReference>
<evidence type="ECO:0000313" key="1">
    <source>
        <dbReference type="EMBL" id="KKK87257.1"/>
    </source>
</evidence>
<dbReference type="EMBL" id="LAZR01050482">
    <property type="protein sequence ID" value="KKK87257.1"/>
    <property type="molecule type" value="Genomic_DNA"/>
</dbReference>
<accession>A0A0F8Z0H9</accession>
<comment type="caution">
    <text evidence="1">The sequence shown here is derived from an EMBL/GenBank/DDBJ whole genome shotgun (WGS) entry which is preliminary data.</text>
</comment>
<dbReference type="GO" id="GO:0003676">
    <property type="term" value="F:nucleic acid binding"/>
    <property type="evidence" value="ECO:0007669"/>
    <property type="project" value="InterPro"/>
</dbReference>
<organism evidence="1">
    <name type="scientific">marine sediment metagenome</name>
    <dbReference type="NCBI Taxonomy" id="412755"/>
    <lineage>
        <taxon>unclassified sequences</taxon>
        <taxon>metagenomes</taxon>
        <taxon>ecological metagenomes</taxon>
    </lineage>
</organism>
<protein>
    <submittedName>
        <fullName evidence="1">Uncharacterized protein</fullName>
    </submittedName>
</protein>
<gene>
    <name evidence="1" type="ORF">LCGC14_2755100</name>
</gene>
<dbReference type="AlphaFoldDB" id="A0A0F8Z0H9"/>
<reference evidence="1" key="1">
    <citation type="journal article" date="2015" name="Nature">
        <title>Complex archaea that bridge the gap between prokaryotes and eukaryotes.</title>
        <authorList>
            <person name="Spang A."/>
            <person name="Saw J.H."/>
            <person name="Jorgensen S.L."/>
            <person name="Zaremba-Niedzwiedzka K."/>
            <person name="Martijn J."/>
            <person name="Lind A.E."/>
            <person name="van Eijk R."/>
            <person name="Schleper C."/>
            <person name="Guy L."/>
            <person name="Ettema T.J."/>
        </authorList>
    </citation>
    <scope>NUCLEOTIDE SEQUENCE</scope>
</reference>
<proteinExistence type="predicted"/>
<feature type="non-terminal residue" evidence="1">
    <location>
        <position position="1"/>
    </location>
</feature>
<name>A0A0F8Z0H9_9ZZZZ</name>
<sequence>VKFSQPFKAAQTRGIPDLLCYHAKGRWWHEVKTQSGLKDFRRMRLKRVLGQRAFHVKAEEYGDTVIVGGLNTGVQYMRDNGIVNLTRDFEGHW</sequence>